<evidence type="ECO:0000313" key="2">
    <source>
        <dbReference type="EMBL" id="KAF1931071.1"/>
    </source>
</evidence>
<evidence type="ECO:0000313" key="3">
    <source>
        <dbReference type="Proteomes" id="UP000800082"/>
    </source>
</evidence>
<keyword evidence="3" id="KW-1185">Reference proteome</keyword>
<gene>
    <name evidence="2" type="ORF">M421DRAFT_339031</name>
</gene>
<dbReference type="OrthoDB" id="3486565at2759"/>
<dbReference type="Pfam" id="PF06985">
    <property type="entry name" value="HET"/>
    <property type="match status" value="1"/>
</dbReference>
<dbReference type="Proteomes" id="UP000800082">
    <property type="component" value="Unassembled WGS sequence"/>
</dbReference>
<organism evidence="2 3">
    <name type="scientific">Didymella exigua CBS 183.55</name>
    <dbReference type="NCBI Taxonomy" id="1150837"/>
    <lineage>
        <taxon>Eukaryota</taxon>
        <taxon>Fungi</taxon>
        <taxon>Dikarya</taxon>
        <taxon>Ascomycota</taxon>
        <taxon>Pezizomycotina</taxon>
        <taxon>Dothideomycetes</taxon>
        <taxon>Pleosporomycetidae</taxon>
        <taxon>Pleosporales</taxon>
        <taxon>Pleosporineae</taxon>
        <taxon>Didymellaceae</taxon>
        <taxon>Didymella</taxon>
    </lineage>
</organism>
<accession>A0A6A5RRL2</accession>
<dbReference type="PANTHER" id="PTHR33112">
    <property type="entry name" value="DOMAIN PROTEIN, PUTATIVE-RELATED"/>
    <property type="match status" value="1"/>
</dbReference>
<dbReference type="RefSeq" id="XP_033451319.1">
    <property type="nucleotide sequence ID" value="XM_033589447.1"/>
</dbReference>
<dbReference type="EMBL" id="ML978961">
    <property type="protein sequence ID" value="KAF1931071.1"/>
    <property type="molecule type" value="Genomic_DNA"/>
</dbReference>
<feature type="domain" description="Heterokaryon incompatibility" evidence="1">
    <location>
        <begin position="205"/>
        <end position="366"/>
    </location>
</feature>
<protein>
    <submittedName>
        <fullName evidence="2">HET-domain-containing protein</fullName>
    </submittedName>
</protein>
<dbReference type="InterPro" id="IPR010730">
    <property type="entry name" value="HET"/>
</dbReference>
<dbReference type="AlphaFoldDB" id="A0A6A5RRL2"/>
<name>A0A6A5RRL2_9PLEO</name>
<proteinExistence type="predicted"/>
<sequence>MTTRVKAFSGQEDKAGNWDDRAPFVPDKLCQQCTHIFENPGKRNINVLYIHPAGVRECRICVLLTQHYTDYLDSPSEQMKVGYFIADRCNSPGLYDLMFRLCGVYYGTAPDLRFGIQARDRADVGFEHEMVPFSQTIAQSTASEQTLAQARCWLDKCVETHLECRAVSNDSKFVPSRLIEISGVDETCLKVRLREGKNVPSFFEYATLSHRWGESMPFKLTRDNLEECFNELLMSRLSLVFQEALKFAWRMKIYYVWIDSLCIIQDSHEDWVAESSQMGPTYKGGVLNIAAAAGSENTTTGLLGEREARLIAPIAVSVSSAIFMSFDPRCAQNQFGRGDYYLIDMLTWAYGIDQSPLCGRGWIAQERALSVRTIYFGKQQLYWDCASPGSKATEVYPEGLLQGTLFYSPKYVLRYGLDVAYRRTGALRLVRDLVQISEYDNVAKCHTEKQRITERKQTLRLELDQWIELCGPASDTFEERTLGTSTEGMLTLNSVHLKDCDFNVLNAFGLTNWGDMKRALRVWGIGAPTGRPTTRVSTEVRQWMQIVEYYSRCSLTFSSDKLVAISGIAELFGKTIRCAYLSGLWERDLRHQLLWKTWPRCASPLNDGTRGPSWSWTAIDSYIHFTSRKSHLTDT</sequence>
<dbReference type="PANTHER" id="PTHR33112:SF10">
    <property type="entry name" value="TOL"/>
    <property type="match status" value="1"/>
</dbReference>
<reference evidence="2" key="1">
    <citation type="journal article" date="2020" name="Stud. Mycol.">
        <title>101 Dothideomycetes genomes: a test case for predicting lifestyles and emergence of pathogens.</title>
        <authorList>
            <person name="Haridas S."/>
            <person name="Albert R."/>
            <person name="Binder M."/>
            <person name="Bloem J."/>
            <person name="Labutti K."/>
            <person name="Salamov A."/>
            <person name="Andreopoulos B."/>
            <person name="Baker S."/>
            <person name="Barry K."/>
            <person name="Bills G."/>
            <person name="Bluhm B."/>
            <person name="Cannon C."/>
            <person name="Castanera R."/>
            <person name="Culley D."/>
            <person name="Daum C."/>
            <person name="Ezra D."/>
            <person name="Gonzalez J."/>
            <person name="Henrissat B."/>
            <person name="Kuo A."/>
            <person name="Liang C."/>
            <person name="Lipzen A."/>
            <person name="Lutzoni F."/>
            <person name="Magnuson J."/>
            <person name="Mondo S."/>
            <person name="Nolan M."/>
            <person name="Ohm R."/>
            <person name="Pangilinan J."/>
            <person name="Park H.-J."/>
            <person name="Ramirez L."/>
            <person name="Alfaro M."/>
            <person name="Sun H."/>
            <person name="Tritt A."/>
            <person name="Yoshinaga Y."/>
            <person name="Zwiers L.-H."/>
            <person name="Turgeon B."/>
            <person name="Goodwin S."/>
            <person name="Spatafora J."/>
            <person name="Crous P."/>
            <person name="Grigoriev I."/>
        </authorList>
    </citation>
    <scope>NUCLEOTIDE SEQUENCE</scope>
    <source>
        <strain evidence="2">CBS 183.55</strain>
    </source>
</reference>
<dbReference type="GeneID" id="54347094"/>
<evidence type="ECO:0000259" key="1">
    <source>
        <dbReference type="Pfam" id="PF06985"/>
    </source>
</evidence>